<dbReference type="Gene3D" id="3.20.20.80">
    <property type="entry name" value="Glycosidases"/>
    <property type="match status" value="1"/>
</dbReference>
<dbReference type="GO" id="GO:0005886">
    <property type="term" value="C:plasma membrane"/>
    <property type="evidence" value="ECO:0007669"/>
    <property type="project" value="UniProtKB-SubCell"/>
</dbReference>
<feature type="compositionally biased region" description="Basic and acidic residues" evidence="7">
    <location>
        <begin position="552"/>
        <end position="562"/>
    </location>
</feature>
<dbReference type="EMBL" id="KN847480">
    <property type="protein sequence ID" value="KIX02679.1"/>
    <property type="molecule type" value="Genomic_DNA"/>
</dbReference>
<comment type="subcellular location">
    <subcellularLocation>
        <location evidence="1 6">Cell membrane</location>
        <topology evidence="1 6">Lipid-anchor</topology>
        <topology evidence="1 6">GPI-anchor</topology>
    </subcellularLocation>
</comment>
<dbReference type="AlphaFoldDB" id="A0A0D2I9U7"/>
<feature type="compositionally biased region" description="Polar residues" evidence="7">
    <location>
        <begin position="563"/>
        <end position="578"/>
    </location>
</feature>
<feature type="chain" id="PRO_5005113022" description="1,3-beta-glucanosyltransferase" evidence="6">
    <location>
        <begin position="22"/>
        <end position="669"/>
    </location>
</feature>
<feature type="region of interest" description="Disordered" evidence="7">
    <location>
        <begin position="372"/>
        <end position="411"/>
    </location>
</feature>
<dbReference type="VEuPathDB" id="FungiDB:Z518_08621"/>
<dbReference type="SUPFAM" id="SSF51445">
    <property type="entry name" value="(Trans)glycosidases"/>
    <property type="match status" value="1"/>
</dbReference>
<dbReference type="GeneID" id="25296692"/>
<reference evidence="9 10" key="1">
    <citation type="submission" date="2015-01" db="EMBL/GenBank/DDBJ databases">
        <title>The Genome Sequence of Rhinocladiella mackenzie CBS 650.93.</title>
        <authorList>
            <consortium name="The Broad Institute Genomics Platform"/>
            <person name="Cuomo C."/>
            <person name="de Hoog S."/>
            <person name="Gorbushina A."/>
            <person name="Stielow B."/>
            <person name="Teixiera M."/>
            <person name="Abouelleil A."/>
            <person name="Chapman S.B."/>
            <person name="Priest M."/>
            <person name="Young S.K."/>
            <person name="Wortman J."/>
            <person name="Nusbaum C."/>
            <person name="Birren B."/>
        </authorList>
    </citation>
    <scope>NUCLEOTIDE SEQUENCE [LARGE SCALE GENOMIC DNA]</scope>
    <source>
        <strain evidence="9 10">CBS 650.93</strain>
    </source>
</reference>
<organism evidence="9 10">
    <name type="scientific">Rhinocladiella mackenziei CBS 650.93</name>
    <dbReference type="NCBI Taxonomy" id="1442369"/>
    <lineage>
        <taxon>Eukaryota</taxon>
        <taxon>Fungi</taxon>
        <taxon>Dikarya</taxon>
        <taxon>Ascomycota</taxon>
        <taxon>Pezizomycotina</taxon>
        <taxon>Eurotiomycetes</taxon>
        <taxon>Chaetothyriomycetidae</taxon>
        <taxon>Chaetothyriales</taxon>
        <taxon>Herpotrichiellaceae</taxon>
        <taxon>Rhinocladiella</taxon>
    </lineage>
</organism>
<evidence type="ECO:0000256" key="4">
    <source>
        <dbReference type="ARBA" id="ARBA00023180"/>
    </source>
</evidence>
<dbReference type="GO" id="GO:0071970">
    <property type="term" value="P:fungal-type cell wall (1-&gt;3)-beta-D-glucan biosynthetic process"/>
    <property type="evidence" value="ECO:0007669"/>
    <property type="project" value="TreeGrafter"/>
</dbReference>
<feature type="signal peptide" evidence="6">
    <location>
        <begin position="1"/>
        <end position="21"/>
    </location>
</feature>
<comment type="similarity">
    <text evidence="2 6">Belongs to the glycosyl hydrolase 72 family.</text>
</comment>
<dbReference type="GO" id="GO:0098552">
    <property type="term" value="C:side of membrane"/>
    <property type="evidence" value="ECO:0007669"/>
    <property type="project" value="UniProtKB-KW"/>
</dbReference>
<keyword evidence="8" id="KW-0812">Transmembrane</keyword>
<evidence type="ECO:0000313" key="10">
    <source>
        <dbReference type="Proteomes" id="UP000053617"/>
    </source>
</evidence>
<dbReference type="PANTHER" id="PTHR31468">
    <property type="entry name" value="1,3-BETA-GLUCANOSYLTRANSFERASE GAS1"/>
    <property type="match status" value="1"/>
</dbReference>
<dbReference type="GO" id="GO:0031505">
    <property type="term" value="P:fungal-type cell wall organization"/>
    <property type="evidence" value="ECO:0007669"/>
    <property type="project" value="TreeGrafter"/>
</dbReference>
<gene>
    <name evidence="9" type="ORF">Z518_08621</name>
</gene>
<feature type="compositionally biased region" description="Polar residues" evidence="7">
    <location>
        <begin position="509"/>
        <end position="521"/>
    </location>
</feature>
<evidence type="ECO:0000256" key="8">
    <source>
        <dbReference type="SAM" id="Phobius"/>
    </source>
</evidence>
<feature type="transmembrane region" description="Helical" evidence="8">
    <location>
        <begin position="417"/>
        <end position="439"/>
    </location>
</feature>
<dbReference type="GO" id="GO:0042124">
    <property type="term" value="F:1,3-beta-glucanosyltransferase activity"/>
    <property type="evidence" value="ECO:0007669"/>
    <property type="project" value="TreeGrafter"/>
</dbReference>
<dbReference type="Proteomes" id="UP000053617">
    <property type="component" value="Unassembled WGS sequence"/>
</dbReference>
<keyword evidence="8" id="KW-1133">Transmembrane helix</keyword>
<dbReference type="InterPro" id="IPR004886">
    <property type="entry name" value="Glucanosyltransferase"/>
</dbReference>
<feature type="region of interest" description="Disordered" evidence="7">
    <location>
        <begin position="552"/>
        <end position="601"/>
    </location>
</feature>
<evidence type="ECO:0000256" key="1">
    <source>
        <dbReference type="ARBA" id="ARBA00004609"/>
    </source>
</evidence>
<dbReference type="Pfam" id="PF03198">
    <property type="entry name" value="Glyco_hydro_72"/>
    <property type="match status" value="1"/>
</dbReference>
<dbReference type="PANTHER" id="PTHR31468:SF8">
    <property type="entry name" value="1,3-BETA-GLUCANOSYLTRANSFERASE GAS2"/>
    <property type="match status" value="1"/>
</dbReference>
<feature type="region of interest" description="Disordered" evidence="7">
    <location>
        <begin position="447"/>
        <end position="533"/>
    </location>
</feature>
<keyword evidence="6" id="KW-0336">GPI-anchor</keyword>
<evidence type="ECO:0000256" key="3">
    <source>
        <dbReference type="ARBA" id="ARBA00022729"/>
    </source>
</evidence>
<dbReference type="HOGENOM" id="CLU_410572_0_0_1"/>
<evidence type="ECO:0000256" key="7">
    <source>
        <dbReference type="SAM" id="MobiDB-lite"/>
    </source>
</evidence>
<evidence type="ECO:0000256" key="2">
    <source>
        <dbReference type="ARBA" id="ARBA00007528"/>
    </source>
</evidence>
<evidence type="ECO:0000313" key="9">
    <source>
        <dbReference type="EMBL" id="KIX02679.1"/>
    </source>
</evidence>
<accession>A0A0D2I9U7</accession>
<name>A0A0D2I9U7_9EURO</name>
<keyword evidence="3 6" id="KW-0732">Signal</keyword>
<dbReference type="InterPro" id="IPR017853">
    <property type="entry name" value="GH"/>
</dbReference>
<keyword evidence="6 8" id="KW-0472">Membrane</keyword>
<feature type="compositionally biased region" description="Acidic residues" evidence="7">
    <location>
        <begin position="591"/>
        <end position="601"/>
    </location>
</feature>
<evidence type="ECO:0000256" key="6">
    <source>
        <dbReference type="RuleBase" id="RU361209"/>
    </source>
</evidence>
<sequence length="669" mass="71954">MAHLLLFSQLLLVLLLGPVAAQSALPIIRITGPKFFKGNGDQFYIKGVMYAGPPDNSVPHTDPLANSAQCALDAPLMRSLGANTVRVRYTDVWADHDACMQTLADNGIYVVLNIAESGTVGSRTWDDTLYRLFTPMIDRFAKYDNLLGFFIGDEDISDDSSLDCASSLKAAVRDMKAYIAAREYRSIPLGYAAADLADIRKQQANYLVCGGNPAESVDFYGVNLFSWCGDSSYLESGYNLYTDDLKSMPVPIILSEDGCFETSPRTFSDQQAVFGPEMEDIWSGAIINGWAYAGFNYDLVNYSVSSSAATRSPLPDYSNLQSQWALATPEGVASSDYTWSGTTPACPASTASWTVDPSEPLPTIAGLNLATVEPASSSGPSNGSSSALAPSASSSGAGGNTTAHSGSSSGLSQGATIGIGVGVGVGGLVIALIALFLLYRWRKNKRQEASTSTSNATHEKAEMYAGPVDERIKGKSRPKHELPSTRTMSGKPTPHQLDNGHPTREASSHELSGQVSSNAPWSHNPDGYMPPELNSSEIVEVGTASIRKDGYHPIDHLFDSSQRDTTTSSPGTTAVASEQRNRDIPANASPADDDDAEELAEEADVAVQELGLISVRKRALTSQAAAIGQKPEEVEGRKGEEFRELIQREERVRARLERIDRQRTPARRR</sequence>
<protein>
    <recommendedName>
        <fullName evidence="6">1,3-beta-glucanosyltransferase</fullName>
        <ecNumber evidence="6">2.4.1.-</ecNumber>
    </recommendedName>
</protein>
<keyword evidence="10" id="KW-1185">Reference proteome</keyword>
<dbReference type="RefSeq" id="XP_013269815.1">
    <property type="nucleotide sequence ID" value="XM_013414361.1"/>
</dbReference>
<dbReference type="EC" id="2.4.1.-" evidence="6"/>
<feature type="compositionally biased region" description="Low complexity" evidence="7">
    <location>
        <begin position="375"/>
        <end position="411"/>
    </location>
</feature>
<dbReference type="OrthoDB" id="421038at2759"/>
<keyword evidence="4" id="KW-0325">Glycoprotein</keyword>
<keyword evidence="6" id="KW-0808">Transferase</keyword>
<keyword evidence="5 6" id="KW-0449">Lipoprotein</keyword>
<proteinExistence type="inferred from homology"/>
<evidence type="ECO:0000256" key="5">
    <source>
        <dbReference type="ARBA" id="ARBA00023288"/>
    </source>
</evidence>
<comment type="function">
    <text evidence="6">Splits internally a 1,3-beta-glucan molecule and transfers the newly generated reducing end (the donor) to the non-reducing end of another 1,3-beta-glucan molecule (the acceptor) forming a 1,3-beta linkage, resulting in the elongation of 1,3-beta-glucan chains in the cell wall.</text>
</comment>
<feature type="compositionally biased region" description="Basic and acidic residues" evidence="7">
    <location>
        <begin position="457"/>
        <end position="483"/>
    </location>
</feature>